<evidence type="ECO:0000313" key="2">
    <source>
        <dbReference type="Proteomes" id="UP000539985"/>
    </source>
</evidence>
<dbReference type="Proteomes" id="UP000539985">
    <property type="component" value="Unassembled WGS sequence"/>
</dbReference>
<proteinExistence type="predicted"/>
<dbReference type="RefSeq" id="WP_177105971.1">
    <property type="nucleotide sequence ID" value="NZ_JACAQB010000042.1"/>
</dbReference>
<accession>A0A7Y7XJ33</accession>
<dbReference type="AlphaFoldDB" id="A0A7Y7XJ33"/>
<protein>
    <submittedName>
        <fullName evidence="1">Uncharacterized protein</fullName>
    </submittedName>
</protein>
<evidence type="ECO:0000313" key="1">
    <source>
        <dbReference type="EMBL" id="NWC00830.1"/>
    </source>
</evidence>
<organism evidence="1 2">
    <name type="scientific">Pseudomonas gingeri</name>
    <dbReference type="NCBI Taxonomy" id="117681"/>
    <lineage>
        <taxon>Bacteria</taxon>
        <taxon>Pseudomonadati</taxon>
        <taxon>Pseudomonadota</taxon>
        <taxon>Gammaproteobacteria</taxon>
        <taxon>Pseudomonadales</taxon>
        <taxon>Pseudomonadaceae</taxon>
        <taxon>Pseudomonas</taxon>
    </lineage>
</organism>
<reference evidence="1 2" key="1">
    <citation type="submission" date="2020-04" db="EMBL/GenBank/DDBJ databases">
        <title>Molecular characterization of pseudomonads from Agaricus bisporus reveal novel blotch 2 pathogens in Western Europe.</title>
        <authorList>
            <person name="Taparia T."/>
            <person name="Krijger M."/>
            <person name="Haynes E."/>
            <person name="Elpinstone J.G."/>
            <person name="Noble R."/>
            <person name="Van Der Wolf J."/>
        </authorList>
    </citation>
    <scope>NUCLEOTIDE SEQUENCE [LARGE SCALE GENOMIC DNA]</scope>
    <source>
        <strain evidence="1 2">H7001</strain>
    </source>
</reference>
<sequence length="170" mass="19406">MSRSYKAIAETAISDLYETQAALDNMHAIFTLMLQHFPEESTGNAFAQLGILEANDWSTKIFQWCECMENEMDDANAEAQKAPPLPHYLLDQRSNDVAQAISTERTHATRWWTHLNEMRRRKALPEWVAADIGTHDEHDRLLESRKAVNQALFGSDDLGGDQQYRAVVLE</sequence>
<dbReference type="EMBL" id="JACAQB010000042">
    <property type="protein sequence ID" value="NWC00830.1"/>
    <property type="molecule type" value="Genomic_DNA"/>
</dbReference>
<comment type="caution">
    <text evidence="1">The sequence shown here is derived from an EMBL/GenBank/DDBJ whole genome shotgun (WGS) entry which is preliminary data.</text>
</comment>
<name>A0A7Y7XJ33_9PSED</name>
<gene>
    <name evidence="1" type="ORF">HX882_33695</name>
</gene>